<evidence type="ECO:0000313" key="1">
    <source>
        <dbReference type="EMBL" id="MFD1547725.1"/>
    </source>
</evidence>
<gene>
    <name evidence="1" type="ORF">ACFSJ0_62605</name>
</gene>
<proteinExistence type="predicted"/>
<dbReference type="Proteomes" id="UP001597097">
    <property type="component" value="Unassembled WGS sequence"/>
</dbReference>
<organism evidence="1 2">
    <name type="scientific">Nonomuraea guangzhouensis</name>
    <dbReference type="NCBI Taxonomy" id="1291555"/>
    <lineage>
        <taxon>Bacteria</taxon>
        <taxon>Bacillati</taxon>
        <taxon>Actinomycetota</taxon>
        <taxon>Actinomycetes</taxon>
        <taxon>Streptosporangiales</taxon>
        <taxon>Streptosporangiaceae</taxon>
        <taxon>Nonomuraea</taxon>
    </lineage>
</organism>
<dbReference type="RefSeq" id="WP_219539131.1">
    <property type="nucleotide sequence ID" value="NZ_JAHKRM010000054.1"/>
</dbReference>
<keyword evidence="2" id="KW-1185">Reference proteome</keyword>
<sequence length="185" mass="19982">MTTTDPFTTPAEAERAARVEQAQDLLARAAGVKHVARSTFDGKVYRYNYVDGVAAVRDAMVGQGHAMLAVRGELADIAASLRTLAALPAAVQWLGDSVTAVKDEVAEVAGEVLGCNQATTLGAMDVAAAIREAGEILEDRLAAIEEALSRPRWWQWRRRREVRRQQAAIAEAVTASQTDPWQVSP</sequence>
<evidence type="ECO:0000313" key="2">
    <source>
        <dbReference type="Proteomes" id="UP001597097"/>
    </source>
</evidence>
<comment type="caution">
    <text evidence="1">The sequence shown here is derived from an EMBL/GenBank/DDBJ whole genome shotgun (WGS) entry which is preliminary data.</text>
</comment>
<accession>A0ABW4GYN7</accession>
<protein>
    <submittedName>
        <fullName evidence="1">Uncharacterized protein</fullName>
    </submittedName>
</protein>
<dbReference type="EMBL" id="JBHUCM010000082">
    <property type="protein sequence ID" value="MFD1547725.1"/>
    <property type="molecule type" value="Genomic_DNA"/>
</dbReference>
<name>A0ABW4GYN7_9ACTN</name>
<reference evidence="2" key="1">
    <citation type="journal article" date="2019" name="Int. J. Syst. Evol. Microbiol.">
        <title>The Global Catalogue of Microorganisms (GCM) 10K type strain sequencing project: providing services to taxonomists for standard genome sequencing and annotation.</title>
        <authorList>
            <consortium name="The Broad Institute Genomics Platform"/>
            <consortium name="The Broad Institute Genome Sequencing Center for Infectious Disease"/>
            <person name="Wu L."/>
            <person name="Ma J."/>
        </authorList>
    </citation>
    <scope>NUCLEOTIDE SEQUENCE [LARGE SCALE GENOMIC DNA]</scope>
    <source>
        <strain evidence="2">CGMCC 1.15399</strain>
    </source>
</reference>